<dbReference type="InterPro" id="IPR013083">
    <property type="entry name" value="Znf_RING/FYVE/PHD"/>
</dbReference>
<dbReference type="CTD" id="33950"/>
<evidence type="ECO:0000256" key="6">
    <source>
        <dbReference type="ARBA" id="ARBA00022786"/>
    </source>
</evidence>
<dbReference type="GO" id="GO:1990450">
    <property type="term" value="F:linear polyubiquitin binding"/>
    <property type="evidence" value="ECO:0007669"/>
    <property type="project" value="TreeGrafter"/>
</dbReference>
<dbReference type="InterPro" id="IPR041031">
    <property type="entry name" value="RNF31_C"/>
</dbReference>
<dbReference type="InterPro" id="IPR047543">
    <property type="entry name" value="Bbox1_RNF31-like"/>
</dbReference>
<evidence type="ECO:0000256" key="5">
    <source>
        <dbReference type="ARBA" id="ARBA00022771"/>
    </source>
</evidence>
<feature type="compositionally biased region" description="Polar residues" evidence="9">
    <location>
        <begin position="182"/>
        <end position="206"/>
    </location>
</feature>
<dbReference type="InterPro" id="IPR047542">
    <property type="entry name" value="Rcat_RBR_RNF31-like"/>
</dbReference>
<dbReference type="InterPro" id="IPR001841">
    <property type="entry name" value="Znf_RING"/>
</dbReference>
<dbReference type="GO" id="GO:0061630">
    <property type="term" value="F:ubiquitin protein ligase activity"/>
    <property type="evidence" value="ECO:0007669"/>
    <property type="project" value="TreeGrafter"/>
</dbReference>
<feature type="region of interest" description="Disordered" evidence="9">
    <location>
        <begin position="136"/>
        <end position="243"/>
    </location>
</feature>
<dbReference type="Gene3D" id="3.30.40.10">
    <property type="entry name" value="Zinc/RING finger domain, C3HC4 (zinc finger)"/>
    <property type="match status" value="1"/>
</dbReference>
<feature type="region of interest" description="Disordered" evidence="9">
    <location>
        <begin position="1"/>
        <end position="58"/>
    </location>
</feature>
<dbReference type="InterPro" id="IPR026254">
    <property type="entry name" value="RNF31-like"/>
</dbReference>
<keyword evidence="4" id="KW-0677">Repeat</keyword>
<feature type="region of interest" description="Disordered" evidence="9">
    <location>
        <begin position="693"/>
        <end position="728"/>
    </location>
</feature>
<evidence type="ECO:0000259" key="11">
    <source>
        <dbReference type="PROSITE" id="PS51873"/>
    </source>
</evidence>
<protein>
    <submittedName>
        <fullName evidence="13">LOW QUALITY PROTEIN: E3 ubiquitin-protein ligase lubel</fullName>
    </submittedName>
</protein>
<dbReference type="RefSeq" id="XP_051859229.1">
    <property type="nucleotide sequence ID" value="XM_052003269.1"/>
</dbReference>
<evidence type="ECO:0000256" key="3">
    <source>
        <dbReference type="ARBA" id="ARBA00022723"/>
    </source>
</evidence>
<feature type="compositionally biased region" description="Basic and acidic residues" evidence="9">
    <location>
        <begin position="651"/>
        <end position="673"/>
    </location>
</feature>
<dbReference type="InterPro" id="IPR032065">
    <property type="entry name" value="RNF31-UBA"/>
</dbReference>
<feature type="compositionally biased region" description="Polar residues" evidence="9">
    <location>
        <begin position="895"/>
        <end position="907"/>
    </location>
</feature>
<dbReference type="InterPro" id="IPR002867">
    <property type="entry name" value="IBR_dom"/>
</dbReference>
<evidence type="ECO:0000256" key="7">
    <source>
        <dbReference type="ARBA" id="ARBA00022833"/>
    </source>
</evidence>
<dbReference type="SMART" id="SM00647">
    <property type="entry name" value="IBR"/>
    <property type="match status" value="2"/>
</dbReference>
<dbReference type="CDD" id="cd19815">
    <property type="entry name" value="Bbox1_HOIP"/>
    <property type="match status" value="1"/>
</dbReference>
<dbReference type="PROSITE" id="PS50089">
    <property type="entry name" value="ZF_RING_2"/>
    <property type="match status" value="1"/>
</dbReference>
<evidence type="ECO:0000259" key="10">
    <source>
        <dbReference type="PROSITE" id="PS50089"/>
    </source>
</evidence>
<feature type="domain" description="RING-type" evidence="11">
    <location>
        <begin position="1945"/>
        <end position="2175"/>
    </location>
</feature>
<evidence type="ECO:0000256" key="1">
    <source>
        <dbReference type="ARBA" id="ARBA00008278"/>
    </source>
</evidence>
<evidence type="ECO:0000313" key="12">
    <source>
        <dbReference type="Proteomes" id="UP000515160"/>
    </source>
</evidence>
<keyword evidence="3" id="KW-0479">Metal-binding</keyword>
<keyword evidence="12" id="KW-1185">Reference proteome</keyword>
<feature type="domain" description="RING-type" evidence="10">
    <location>
        <begin position="1949"/>
        <end position="1998"/>
    </location>
</feature>
<dbReference type="GO" id="GO:0070530">
    <property type="term" value="F:K63-linked polyubiquitin modification-dependent protein binding"/>
    <property type="evidence" value="ECO:0007669"/>
    <property type="project" value="TreeGrafter"/>
</dbReference>
<evidence type="ECO:0000313" key="13">
    <source>
        <dbReference type="RefSeq" id="XP_051859229.1"/>
    </source>
</evidence>
<evidence type="ECO:0000256" key="8">
    <source>
        <dbReference type="PROSITE-ProRule" id="PRU00175"/>
    </source>
</evidence>
<sequence>MTTSQLLNRSIRTMPTWVTEAKDRSGPPAPLPPQNGSKKESPYNVPTLPPKTKDTPEPDYEVIEFSNQQPYSNEPMKTPHFRNKPLDNKLKCTLCGSQNPWVTCSECAGQIFCASCDDMFHKHPKRKQHIRKAVELGTPPIPPKTQSGAVPPIAPPRRSKRGLLTPFLGRKEQMLPPPSPTPSHKSNVGCRSTSSKTTFANGSNGINKRPLPDLPGSVNAPSEVGCLSRSETPQSVFDTIQRPPSVQLEKIKTKASATLDRMTQLQKRYHQQKTQSQHDIDSSSRSTTRSNQQSQNVINFEHWSNVSPSPSHFHSGSMSSGLNSSHFDLSDDSHTFHNSLLFQHHQRHKAPVAQRRQMSSSVFNLNSLSRRPLAEMKNGSAWLVNQRMQQAQSMAQLNCEGCRQGHQGGNLSNHQIRSTDEWTHFGSQQQFNHSNLSLNMNQDFQLQQQYPYYPPPVFMNQGGIMPHIYPGATRYPVMHPGAVGYGPPPPASRAASRSRYAASPTPSRKSLSLRRSKRSSYVDDELTDDEDSEQDDRRSLVSSRSGMTSASRGHQNHQRQRRLSSASQLINKVVKDELNSEQLHKVKLMNRRGSDSKSVLVECQTDSKDRKFTFKRDQVEAQKTSRIYSDLESEGSGARALVQAKIQQKLQEADKQKINRTELKQKPETKDENTQAASVIPKVALPSCKLQNEDRNVEEEQENGEAAGTESTQNSSFITTQKDVDLGPPPTTPDYEWECEFCTYVNEPNIKICAICCKTPSKPPKRLKEQKCSIKLPKRSETDCSTGRLKDTTQDFSTQSETIADTLTTDSNRISSMTKSKPKTSEKIESNKATANGFIQKESVKNIWDKLDKSIQAQAEQVLQQAENASEMPPSTELTSNIDLSHQEGEKFTSRPPQNISTQTTYETRSEERPILQEHNDPLKSNKIERQLFYHNSSQPFKTDNYGASNENLIGIDLNSKHQQQSPDQFVRQPNFIKELKALQLKSRSPFDLHHASTGYQPEMARKSEIEMHIILKELEFYKFNVEEFEAALKYCSADKNPIQWLRDNWHKLVETVQSLATKYGQERAENTIGTISQQEARNALRNSSGNVWQAVADCIQQRQQNYSKLAAKGNFSNEDIVNALTAHQGNLDQAVLELNRTQLRPFLLRIWGSPNGMENESTSIDVKSDIHDFLNTHALDCLAPHSESANAHDALNANDIYSYSPAKSSYATPSPYQMEDNTLKNLEILIGNMEQIQAKQNQEVLRSIETMLQTYKGKPDHETEYETDSEVMRILTRSPISMIKSPSTSTVQDKSRDVKNFVWQHIQDIVPNLVQQVEQELNEKKEKIFNVAEDGEEAHHETAPIHGIPSDRLMEGVILPIIKHSSIHEELPQNFIYATEIVNFKLDLDRPIERLHEQEWQLRTFEGAKHLVYKSYKAPAKSPTTVGEDQHQLPLTSTLYIEQNSNLAPMIHLSSANNEDYQLKEVNQNMPKNQETSVETLQLDHDIEVFQPSTSLGPYEPPSIINKNYEMESSIKNEEVFDIEQTHCRSQETDNTEAIDYMSAISVNDELSLSNEIEINAKISESTSIGESEDIWEPTISEDITSVVEARMHNELLQTLSINNPAQEVHPVMSNAADGVLLQTAEIVSQGVAFGTHLEPLRCISIKKSPEKNHKVDNIKEAPLIKDNSLVESSIDSELLPLQDSNKILLVQLPSVPSLGRKYTADREVDILKGTSITKTLKNTKSSISKIPKLTSDHNSNITKNKKFVSRSKSFSAPIGISSVKRIQQEYLQKQSQLNTISNISRVPIKTSLTRKKSLSEAIDKFNKSIINDGSGSNGSASPKTTLNHRIPKKKYHEACFSDDDYETSAPEEEGTELNIDELLKDEILNRKLSVPVFRAYPSLQETVIEEPTVLAHKYVDLKLVNSIAEAQIVATLVHMKFQEDVALWAVKECSDLDQAISLLQQECELCMNTYPMNEIVCMLKCIHKCCKKCAKSYFTVQITDRSINDCSCPFCKLPELSNEVAHEDEHLEYFSNLDIFLKSILDADVHELFQRKLRDRTLLQDPNFKWCIQCASGFFARPKQKRLICPDCGSVTCAQCRKPWEKQHEGSSCEAYLEWKIQNDPELQAQGVQEHLAQNGIDCPKCKFRYSLARGGCMHFTCTQCKFEFCYGCARPFMMGAKCNISSYCAKLGLHAHHPRNCLFYLRDKIPMQLQFLLKEHNVPFDTEPREPQYEASSSAKARALVRCPIPLQKETPQGLVDTVCNSDVPDKHAGMCRTHYVEYLASKVAKASIDPLPIFDLTDCVQELRRRGIELPERGPWDTDEIYKNMCSKVIKQHIPLKSA</sequence>
<dbReference type="Pfam" id="PF01485">
    <property type="entry name" value="IBR"/>
    <property type="match status" value="1"/>
</dbReference>
<comment type="similarity">
    <text evidence="1">Belongs to the RBR family.</text>
</comment>
<dbReference type="Pfam" id="PF18091">
    <property type="entry name" value="E3_UbLigase_RBR"/>
    <property type="match status" value="1"/>
</dbReference>
<dbReference type="GO" id="GO:0097039">
    <property type="term" value="P:protein linear polyubiquitination"/>
    <property type="evidence" value="ECO:0007669"/>
    <property type="project" value="TreeGrafter"/>
</dbReference>
<dbReference type="InterPro" id="IPR001876">
    <property type="entry name" value="Znf_RanBP2"/>
</dbReference>
<feature type="compositionally biased region" description="Low complexity" evidence="9">
    <location>
        <begin position="283"/>
        <end position="293"/>
    </location>
</feature>
<feature type="compositionally biased region" description="Polar residues" evidence="9">
    <location>
        <begin position="1"/>
        <end position="13"/>
    </location>
</feature>
<feature type="compositionally biased region" description="Polar residues" evidence="9">
    <location>
        <begin position="709"/>
        <end position="721"/>
    </location>
</feature>
<dbReference type="PROSITE" id="PS51873">
    <property type="entry name" value="TRIAD"/>
    <property type="match status" value="1"/>
</dbReference>
<dbReference type="Pfam" id="PF16678">
    <property type="entry name" value="UBA_HOIP"/>
    <property type="match status" value="1"/>
</dbReference>
<dbReference type="GO" id="GO:0036435">
    <property type="term" value="F:K48-linked polyubiquitin modification-dependent protein binding"/>
    <property type="evidence" value="ECO:0007669"/>
    <property type="project" value="TreeGrafter"/>
</dbReference>
<keyword evidence="7" id="KW-0862">Zinc</keyword>
<dbReference type="OrthoDB" id="9978677at2759"/>
<dbReference type="CDD" id="cd20337">
    <property type="entry name" value="BRcat_RBR_HOIP"/>
    <property type="match status" value="1"/>
</dbReference>
<keyword evidence="6" id="KW-0833">Ubl conjugation pathway</keyword>
<keyword evidence="2" id="KW-0808">Transferase</keyword>
<evidence type="ECO:0000256" key="4">
    <source>
        <dbReference type="ARBA" id="ARBA00022737"/>
    </source>
</evidence>
<dbReference type="InterPro" id="IPR044066">
    <property type="entry name" value="TRIAD_supradom"/>
</dbReference>
<feature type="region of interest" description="Disordered" evidence="9">
    <location>
        <begin position="650"/>
        <end position="677"/>
    </location>
</feature>
<dbReference type="CDD" id="cd20351">
    <property type="entry name" value="Rcat_RBR_HOIP"/>
    <property type="match status" value="1"/>
</dbReference>
<dbReference type="SMART" id="SM00547">
    <property type="entry name" value="ZnF_RBZ"/>
    <property type="match status" value="1"/>
</dbReference>
<dbReference type="Proteomes" id="UP000515160">
    <property type="component" value="Chromosome 2L"/>
</dbReference>
<dbReference type="SUPFAM" id="SSF57850">
    <property type="entry name" value="RING/U-box"/>
    <property type="match status" value="3"/>
</dbReference>
<dbReference type="GeneID" id="117565615"/>
<evidence type="ECO:0000256" key="9">
    <source>
        <dbReference type="SAM" id="MobiDB-lite"/>
    </source>
</evidence>
<name>A0A9C6WDM2_DROAB</name>
<feature type="region of interest" description="Disordered" evidence="9">
    <location>
        <begin position="263"/>
        <end position="293"/>
    </location>
</feature>
<organism evidence="12 13">
    <name type="scientific">Drosophila albomicans</name>
    <name type="common">Fruit fly</name>
    <dbReference type="NCBI Taxonomy" id="7291"/>
    <lineage>
        <taxon>Eukaryota</taxon>
        <taxon>Metazoa</taxon>
        <taxon>Ecdysozoa</taxon>
        <taxon>Arthropoda</taxon>
        <taxon>Hexapoda</taxon>
        <taxon>Insecta</taxon>
        <taxon>Pterygota</taxon>
        <taxon>Neoptera</taxon>
        <taxon>Endopterygota</taxon>
        <taxon>Diptera</taxon>
        <taxon>Brachycera</taxon>
        <taxon>Muscomorpha</taxon>
        <taxon>Ephydroidea</taxon>
        <taxon>Drosophilidae</taxon>
        <taxon>Drosophila</taxon>
    </lineage>
</organism>
<accession>A0A9C6WDM2</accession>
<dbReference type="Gene3D" id="1.10.8.10">
    <property type="entry name" value="DNA helicase RuvA subunit, C-terminal domain"/>
    <property type="match status" value="1"/>
</dbReference>
<feature type="compositionally biased region" description="Low complexity" evidence="9">
    <location>
        <begin position="492"/>
        <end position="510"/>
    </location>
</feature>
<keyword evidence="5 8" id="KW-0863">Zinc-finger</keyword>
<feature type="compositionally biased region" description="Polar residues" evidence="9">
    <location>
        <begin position="229"/>
        <end position="243"/>
    </location>
</feature>
<dbReference type="GO" id="GO:0008270">
    <property type="term" value="F:zinc ion binding"/>
    <property type="evidence" value="ECO:0007669"/>
    <property type="project" value="UniProtKB-KW"/>
</dbReference>
<dbReference type="InterPro" id="IPR047540">
    <property type="entry name" value="BRcat_RBR_RNF31-like"/>
</dbReference>
<feature type="compositionally biased region" description="Polar residues" evidence="9">
    <location>
        <begin position="540"/>
        <end position="553"/>
    </location>
</feature>
<feature type="compositionally biased region" description="Polar residues" evidence="9">
    <location>
        <begin position="263"/>
        <end position="275"/>
    </location>
</feature>
<dbReference type="PANTHER" id="PTHR16004:SF2">
    <property type="entry name" value="E3 UBIQUITIN-PROTEIN LIGASE LUBEL"/>
    <property type="match status" value="1"/>
</dbReference>
<feature type="region of interest" description="Disordered" evidence="9">
    <location>
        <begin position="889"/>
        <end position="913"/>
    </location>
</feature>
<proteinExistence type="inferred from homology"/>
<gene>
    <name evidence="13" type="primary">LOC117565615</name>
</gene>
<dbReference type="GO" id="GO:0071797">
    <property type="term" value="C:LUBAC complex"/>
    <property type="evidence" value="ECO:0007669"/>
    <property type="project" value="InterPro"/>
</dbReference>
<evidence type="ECO:0000256" key="2">
    <source>
        <dbReference type="ARBA" id="ARBA00022679"/>
    </source>
</evidence>
<dbReference type="PANTHER" id="PTHR16004">
    <property type="entry name" value="RING FINGER PROTEIN 31-RELATED"/>
    <property type="match status" value="1"/>
</dbReference>
<dbReference type="Pfam" id="PF22191">
    <property type="entry name" value="IBR_1"/>
    <property type="match status" value="1"/>
</dbReference>
<dbReference type="PROSITE" id="PS01358">
    <property type="entry name" value="ZF_RANBP2_1"/>
    <property type="match status" value="1"/>
</dbReference>
<feature type="compositionally biased region" description="Acidic residues" evidence="9">
    <location>
        <begin position="522"/>
        <end position="534"/>
    </location>
</feature>
<reference evidence="13" key="1">
    <citation type="submission" date="2025-08" db="UniProtKB">
        <authorList>
            <consortium name="RefSeq"/>
        </authorList>
    </citation>
    <scope>IDENTIFICATION</scope>
    <source>
        <strain evidence="13">15112-1751.03</strain>
        <tissue evidence="13">Whole Adult</tissue>
    </source>
</reference>
<feature type="region of interest" description="Disordered" evidence="9">
    <location>
        <begin position="488"/>
        <end position="567"/>
    </location>
</feature>